<accession>A0A5B7X619</accession>
<dbReference type="EMBL" id="CP040812">
    <property type="protein sequence ID" value="QCY70172.1"/>
    <property type="molecule type" value="Genomic_DNA"/>
</dbReference>
<dbReference type="PROSITE" id="PS51257">
    <property type="entry name" value="PROKAR_LIPOPROTEIN"/>
    <property type="match status" value="1"/>
</dbReference>
<protein>
    <recommendedName>
        <fullName evidence="3">LVIVD repeat-containing protein</fullName>
    </recommendedName>
</protein>
<evidence type="ECO:0000313" key="2">
    <source>
        <dbReference type="Proteomes" id="UP000309016"/>
    </source>
</evidence>
<evidence type="ECO:0000313" key="1">
    <source>
        <dbReference type="EMBL" id="QCY70172.1"/>
    </source>
</evidence>
<dbReference type="KEGG" id="afla:FHG64_12580"/>
<gene>
    <name evidence="1" type="ORF">FHG64_12580</name>
</gene>
<dbReference type="RefSeq" id="WP_139066734.1">
    <property type="nucleotide sequence ID" value="NZ_CP040812.1"/>
</dbReference>
<organism evidence="1 2">
    <name type="scientific">Antarcticibacterium flavum</name>
    <dbReference type="NCBI Taxonomy" id="2058175"/>
    <lineage>
        <taxon>Bacteria</taxon>
        <taxon>Pseudomonadati</taxon>
        <taxon>Bacteroidota</taxon>
        <taxon>Flavobacteriia</taxon>
        <taxon>Flavobacteriales</taxon>
        <taxon>Flavobacteriaceae</taxon>
        <taxon>Antarcticibacterium</taxon>
    </lineage>
</organism>
<evidence type="ECO:0008006" key="3">
    <source>
        <dbReference type="Google" id="ProtNLM"/>
    </source>
</evidence>
<dbReference type="OrthoDB" id="1521841at2"/>
<dbReference type="Proteomes" id="UP000309016">
    <property type="component" value="Chromosome"/>
</dbReference>
<sequence>MKRLILAGIMAFFLSSCDNDDVQQETMQVAVPVKMTIEDFRASVKIMEPVEVQESGKIYTYDNYIFINDLNKGVLVLDNSGYNPVKKKFLSIPANTDIAIKDNILFANSGRDLVTFDISDLENIKQLERLEDVFENHHPAIPMDAEGVDYAGFDHATEIIVGYTLETREKEIVGEIGWWRGNQFANSAEAANVGTGGSMARFNIGGNYLYTVGTNTLEVFDISALTNPVKLNTQYVGWQIETIFNKEGYLYLGSAVGMYIYGLEDPSSPQFMSSIQHVMGCDPVVVENDIAYVTIRGGNECGQNENQLEVIDVSNKQAPKLLKIYQMDGPYGLGIKDDRLFVCDGTSGLKIYDAAHSPELVLTDHFQDVNAYDVIPGESVLMMIGENKLRQYSYKTNEITLISTFDLN</sequence>
<dbReference type="AlphaFoldDB" id="A0A5B7X619"/>
<dbReference type="Pfam" id="PF08309">
    <property type="entry name" value="LVIVD"/>
    <property type="match status" value="2"/>
</dbReference>
<dbReference type="SUPFAM" id="SSF75011">
    <property type="entry name" value="3-carboxy-cis,cis-mucoante lactonizing enzyme"/>
    <property type="match status" value="1"/>
</dbReference>
<reference evidence="1 2" key="1">
    <citation type="submission" date="2019-06" db="EMBL/GenBank/DDBJ databases">
        <title>Complete genome sequence of Antarcticibacterium flavum KCTC 52984T from an Antarctic marine sediment.</title>
        <authorList>
            <person name="Lee Y.M."/>
            <person name="Shin S.C."/>
        </authorList>
    </citation>
    <scope>NUCLEOTIDE SEQUENCE [LARGE SCALE GENOMIC DNA]</scope>
    <source>
        <strain evidence="1 2">KCTC 52984</strain>
    </source>
</reference>
<dbReference type="InterPro" id="IPR013211">
    <property type="entry name" value="LVIVD"/>
</dbReference>
<keyword evidence="2" id="KW-1185">Reference proteome</keyword>
<name>A0A5B7X619_9FLAO</name>
<proteinExistence type="predicted"/>